<evidence type="ECO:0000313" key="1">
    <source>
        <dbReference type="EMBL" id="REL32013.1"/>
    </source>
</evidence>
<dbReference type="EMBL" id="QUOT01000001">
    <property type="protein sequence ID" value="REL32013.1"/>
    <property type="molecule type" value="Genomic_DNA"/>
</dbReference>
<accession>A0A3E0U630</accession>
<sequence length="59" mass="6699">MLLAAIFTATCVKFTCNRPAIDAQICLDISKNFSPEDNVEHNYLNKFVIHNFLSKPEVI</sequence>
<proteinExistence type="predicted"/>
<name>A0A3E0U630_9GAMM</name>
<dbReference type="AlphaFoldDB" id="A0A3E0U630"/>
<dbReference type="Proteomes" id="UP000256899">
    <property type="component" value="Unassembled WGS sequence"/>
</dbReference>
<protein>
    <submittedName>
        <fullName evidence="1">Uncharacterized protein</fullName>
    </submittedName>
</protein>
<evidence type="ECO:0000313" key="2">
    <source>
        <dbReference type="Proteomes" id="UP000256899"/>
    </source>
</evidence>
<comment type="caution">
    <text evidence="1">The sequence shown here is derived from an EMBL/GenBank/DDBJ whole genome shotgun (WGS) entry which is preliminary data.</text>
</comment>
<organism evidence="1 2">
    <name type="scientific">Thalassotalea euphylliae</name>
    <dbReference type="NCBI Taxonomy" id="1655234"/>
    <lineage>
        <taxon>Bacteria</taxon>
        <taxon>Pseudomonadati</taxon>
        <taxon>Pseudomonadota</taxon>
        <taxon>Gammaproteobacteria</taxon>
        <taxon>Alteromonadales</taxon>
        <taxon>Colwelliaceae</taxon>
        <taxon>Thalassotalea</taxon>
    </lineage>
</organism>
<keyword evidence="2" id="KW-1185">Reference proteome</keyword>
<gene>
    <name evidence="1" type="ORF">DXX94_15540</name>
</gene>
<reference evidence="2" key="1">
    <citation type="submission" date="2018-08" db="EMBL/GenBank/DDBJ databases">
        <title>Thalassotalea euphylliae genome.</title>
        <authorList>
            <person name="Summers S."/>
            <person name="Rice S.A."/>
            <person name="Freckelton M.L."/>
            <person name="Nedved B.T."/>
            <person name="Hadfield M.G."/>
        </authorList>
    </citation>
    <scope>NUCLEOTIDE SEQUENCE [LARGE SCALE GENOMIC DNA]</scope>
    <source>
        <strain evidence="2">H3</strain>
    </source>
</reference>